<evidence type="ECO:0000256" key="3">
    <source>
        <dbReference type="ARBA" id="ARBA00023004"/>
    </source>
</evidence>
<feature type="domain" description="Cytochrome c" evidence="5">
    <location>
        <begin position="40"/>
        <end position="148"/>
    </location>
</feature>
<dbReference type="InterPro" id="IPR009056">
    <property type="entry name" value="Cyt_c-like_dom"/>
</dbReference>
<evidence type="ECO:0000256" key="2">
    <source>
        <dbReference type="ARBA" id="ARBA00022723"/>
    </source>
</evidence>
<organism evidence="6 7">
    <name type="scientific">Jiella endophytica</name>
    <dbReference type="NCBI Taxonomy" id="2558362"/>
    <lineage>
        <taxon>Bacteria</taxon>
        <taxon>Pseudomonadati</taxon>
        <taxon>Pseudomonadota</taxon>
        <taxon>Alphaproteobacteria</taxon>
        <taxon>Hyphomicrobiales</taxon>
        <taxon>Aurantimonadaceae</taxon>
        <taxon>Jiella</taxon>
    </lineage>
</organism>
<evidence type="ECO:0000256" key="1">
    <source>
        <dbReference type="ARBA" id="ARBA00022617"/>
    </source>
</evidence>
<dbReference type="OrthoDB" id="9811281at2"/>
<dbReference type="Proteomes" id="UP000298179">
    <property type="component" value="Unassembled WGS sequence"/>
</dbReference>
<dbReference type="GO" id="GO:0046872">
    <property type="term" value="F:metal ion binding"/>
    <property type="evidence" value="ECO:0007669"/>
    <property type="project" value="UniProtKB-KW"/>
</dbReference>
<reference evidence="6 7" key="1">
    <citation type="submission" date="2019-03" db="EMBL/GenBank/DDBJ databases">
        <title>Jiella endophytica sp. nov., a novel endophytic bacterium isolated from root of Ficus microcarpa Linn. f.</title>
        <authorList>
            <person name="Tuo L."/>
        </authorList>
    </citation>
    <scope>NUCLEOTIDE SEQUENCE [LARGE SCALE GENOMIC DNA]</scope>
    <source>
        <strain evidence="6 7">CBS5Q-3</strain>
    </source>
</reference>
<dbReference type="AlphaFoldDB" id="A0A4Y8RQU6"/>
<evidence type="ECO:0000259" key="5">
    <source>
        <dbReference type="PROSITE" id="PS51007"/>
    </source>
</evidence>
<dbReference type="PROSITE" id="PS51007">
    <property type="entry name" value="CYTC"/>
    <property type="match status" value="2"/>
</dbReference>
<evidence type="ECO:0000256" key="4">
    <source>
        <dbReference type="PROSITE-ProRule" id="PRU00433"/>
    </source>
</evidence>
<keyword evidence="7" id="KW-1185">Reference proteome</keyword>
<sequence length="315" mass="32805">MRRNVLIGGLLLVLAGVGAFFVLTLPSRLEASQIAAENSGEASRGERIFWAGGCVSCHAPSKAKGDDKLKLGGGDPLKTNFGTFHAPNISPDPDDGIGRWSLADFANALQRGVDPAGRHLYPAFPYTSYVRMKKADVADLYAFMKTLPPVVGKAPDNELGFPFNIRRGVGLWKLVFLGDGSPAVTLPDDAGEAAHSGQYLVEGPGHCGECHTPRSLGGAGGLETGEWLAGAPNPEGKGNVPNITPSKAGIGGWSASDIAYYLESGFTPDFDSVGGAMVEVQENIAKLPEADREAIAAYLKAIPSRGDDGSGAGAK</sequence>
<gene>
    <name evidence="6" type="ORF">E3C22_06660</name>
</gene>
<dbReference type="EMBL" id="SOZD01000002">
    <property type="protein sequence ID" value="TFF25057.1"/>
    <property type="molecule type" value="Genomic_DNA"/>
</dbReference>
<comment type="caution">
    <text evidence="6">The sequence shown here is derived from an EMBL/GenBank/DDBJ whole genome shotgun (WGS) entry which is preliminary data.</text>
</comment>
<feature type="domain" description="Cytochrome c" evidence="5">
    <location>
        <begin position="192"/>
        <end position="303"/>
    </location>
</feature>
<evidence type="ECO:0000313" key="7">
    <source>
        <dbReference type="Proteomes" id="UP000298179"/>
    </source>
</evidence>
<protein>
    <submittedName>
        <fullName evidence="6">C-type cytochrome</fullName>
    </submittedName>
</protein>
<dbReference type="PANTHER" id="PTHR35008">
    <property type="entry name" value="BLL4482 PROTEIN-RELATED"/>
    <property type="match status" value="1"/>
</dbReference>
<dbReference type="SUPFAM" id="SSF46626">
    <property type="entry name" value="Cytochrome c"/>
    <property type="match status" value="2"/>
</dbReference>
<name>A0A4Y8RQU6_9HYPH</name>
<dbReference type="GO" id="GO:0009055">
    <property type="term" value="F:electron transfer activity"/>
    <property type="evidence" value="ECO:0007669"/>
    <property type="project" value="InterPro"/>
</dbReference>
<dbReference type="RefSeq" id="WP_134761227.1">
    <property type="nucleotide sequence ID" value="NZ_SOZD01000002.1"/>
</dbReference>
<keyword evidence="3 4" id="KW-0408">Iron</keyword>
<accession>A0A4Y8RQU6</accession>
<dbReference type="PANTHER" id="PTHR35008:SF8">
    <property type="entry name" value="ALCOHOL DEHYDROGENASE CYTOCHROME C SUBUNIT"/>
    <property type="match status" value="1"/>
</dbReference>
<dbReference type="InterPro" id="IPR051459">
    <property type="entry name" value="Cytochrome_c-type_DH"/>
</dbReference>
<dbReference type="GO" id="GO:0020037">
    <property type="term" value="F:heme binding"/>
    <property type="evidence" value="ECO:0007669"/>
    <property type="project" value="InterPro"/>
</dbReference>
<keyword evidence="2 4" id="KW-0479">Metal-binding</keyword>
<proteinExistence type="predicted"/>
<keyword evidence="1 4" id="KW-0349">Heme</keyword>
<dbReference type="Pfam" id="PF00034">
    <property type="entry name" value="Cytochrom_C"/>
    <property type="match status" value="1"/>
</dbReference>
<evidence type="ECO:0000313" key="6">
    <source>
        <dbReference type="EMBL" id="TFF25057.1"/>
    </source>
</evidence>
<dbReference type="InterPro" id="IPR036909">
    <property type="entry name" value="Cyt_c-like_dom_sf"/>
</dbReference>
<dbReference type="Gene3D" id="1.10.760.10">
    <property type="entry name" value="Cytochrome c-like domain"/>
    <property type="match status" value="2"/>
</dbReference>